<comment type="caution">
    <text evidence="2">The sequence shown here is derived from an EMBL/GenBank/DDBJ whole genome shotgun (WGS) entry which is preliminary data.</text>
</comment>
<reference evidence="2" key="1">
    <citation type="journal article" date="2018" name="Genome Biol.">
        <title>SKESA: strategic k-mer extension for scrupulous assemblies.</title>
        <authorList>
            <person name="Souvorov A."/>
            <person name="Agarwala R."/>
            <person name="Lipman D.J."/>
        </authorList>
    </citation>
    <scope>NUCLEOTIDE SEQUENCE</scope>
    <source>
        <strain evidence="2">10-1049</strain>
    </source>
</reference>
<keyword evidence="1" id="KW-0812">Transmembrane</keyword>
<organism evidence="2">
    <name type="scientific">Salmonella dublin</name>
    <dbReference type="NCBI Taxonomy" id="98360"/>
    <lineage>
        <taxon>Bacteria</taxon>
        <taxon>Pseudomonadati</taxon>
        <taxon>Pseudomonadota</taxon>
        <taxon>Gammaproteobacteria</taxon>
        <taxon>Enterobacterales</taxon>
        <taxon>Enterobacteriaceae</taxon>
        <taxon>Salmonella</taxon>
    </lineage>
</organism>
<feature type="transmembrane region" description="Helical" evidence="1">
    <location>
        <begin position="55"/>
        <end position="73"/>
    </location>
</feature>
<proteinExistence type="predicted"/>
<keyword evidence="1" id="KW-0472">Membrane</keyword>
<dbReference type="InterPro" id="IPR021318">
    <property type="entry name" value="DUF2919"/>
</dbReference>
<name>A0A732D9P4_SALDU</name>
<evidence type="ECO:0000256" key="1">
    <source>
        <dbReference type="SAM" id="Phobius"/>
    </source>
</evidence>
<feature type="transmembrane region" description="Helical" evidence="1">
    <location>
        <begin position="85"/>
        <end position="104"/>
    </location>
</feature>
<reference evidence="2" key="2">
    <citation type="submission" date="2018-07" db="EMBL/GenBank/DDBJ databases">
        <authorList>
            <consortium name="NCBI Pathogen Detection Project"/>
        </authorList>
    </citation>
    <scope>NUCLEOTIDE SEQUENCE</scope>
    <source>
        <strain evidence="2">10-1049</strain>
    </source>
</reference>
<dbReference type="EMBL" id="DAASCL010000074">
    <property type="protein sequence ID" value="HAE4979931.1"/>
    <property type="molecule type" value="Genomic_DNA"/>
</dbReference>
<sequence length="146" mass="16980">MTALRYHADDYDDAGNLKAPWWFWFILLYLLQEWWVIALGMAMQSYDISDVLQSRGWLILLPGLCAFQALFVYPLRGQWLRMSTVSWLILLAGVLLMAGHDMYQGIVAFRLQDEQISFWLSLMCFDVVCLFGVSGRRIRHAFCNMG</sequence>
<dbReference type="Pfam" id="PF11143">
    <property type="entry name" value="DUF2919"/>
    <property type="match status" value="1"/>
</dbReference>
<feature type="transmembrane region" description="Helical" evidence="1">
    <location>
        <begin position="116"/>
        <end position="135"/>
    </location>
</feature>
<dbReference type="AlphaFoldDB" id="A0A732D9P4"/>
<gene>
    <name evidence="2" type="ORF">G4G51_004586</name>
</gene>
<feature type="transmembrane region" description="Helical" evidence="1">
    <location>
        <begin position="21"/>
        <end position="43"/>
    </location>
</feature>
<evidence type="ECO:0000313" key="2">
    <source>
        <dbReference type="EMBL" id="HAE4979931.1"/>
    </source>
</evidence>
<accession>A0A732D9P4</accession>
<protein>
    <submittedName>
        <fullName evidence="2">DUF2919 domain-containing protein</fullName>
    </submittedName>
</protein>
<keyword evidence="1" id="KW-1133">Transmembrane helix</keyword>